<evidence type="ECO:0000313" key="4">
    <source>
        <dbReference type="Proteomes" id="UP000030008"/>
    </source>
</evidence>
<name>A0A099IAZ2_CLOIN</name>
<evidence type="ECO:0000259" key="1">
    <source>
        <dbReference type="PROSITE" id="PS51186"/>
    </source>
</evidence>
<keyword evidence="2" id="KW-0808">Transferase</keyword>
<evidence type="ECO:0000313" key="2">
    <source>
        <dbReference type="EMBL" id="KGJ54332.1"/>
    </source>
</evidence>
<dbReference type="Gene3D" id="3.40.630.30">
    <property type="match status" value="1"/>
</dbReference>
<reference evidence="3 5" key="2">
    <citation type="submission" date="2020-02" db="EMBL/GenBank/DDBJ databases">
        <authorList>
            <person name="Kociolek L.K."/>
            <person name="Ozer E.A."/>
        </authorList>
    </citation>
    <scope>NUCLEOTIDE SEQUENCE [LARGE SCALE GENOMIC DNA]</scope>
    <source>
        <strain evidence="3 5">ATCC 14501</strain>
    </source>
</reference>
<dbReference type="Pfam" id="PF08445">
    <property type="entry name" value="FR47"/>
    <property type="match status" value="1"/>
</dbReference>
<dbReference type="Proteomes" id="UP000503330">
    <property type="component" value="Chromosome"/>
</dbReference>
<sequence>MNLTKEPCLYADMLQCRNAGGLVLYETETALLLQGRISKILYSAAADNQAGKEIVEHLPKQFGILVAHDTYTDPWLKSMRKLESELECVHCVYVEDEPPAVALPEGFVINRLDASHTQKIIALYRHSMESLANEQYIGECLQDGMYGAFYKGELCGFIGVHEQESIGILEVHPKWRRKGLAVALEQVMIGKQLERGRLPYGEIVKDNTASIRLQKKAGMITDEKLTYWYFP</sequence>
<evidence type="ECO:0000313" key="5">
    <source>
        <dbReference type="Proteomes" id="UP000503330"/>
    </source>
</evidence>
<dbReference type="EMBL" id="CP048838">
    <property type="protein sequence ID" value="QJA00928.1"/>
    <property type="molecule type" value="Genomic_DNA"/>
</dbReference>
<dbReference type="PANTHER" id="PTHR20958:SF6">
    <property type="entry name" value="GLYCINE N-ACYLTRANSFERASE-LIKE PROTEIN"/>
    <property type="match status" value="1"/>
</dbReference>
<dbReference type="Proteomes" id="UP000030008">
    <property type="component" value="Unassembled WGS sequence"/>
</dbReference>
<gene>
    <name evidence="2" type="ORF">CIAN88_04115</name>
    <name evidence="3" type="ORF">G4D54_00160</name>
</gene>
<dbReference type="InterPro" id="IPR053225">
    <property type="entry name" value="Acyl-CoA_N-acyltransferase"/>
</dbReference>
<reference evidence="2 4" key="1">
    <citation type="submission" date="2014-08" db="EMBL/GenBank/DDBJ databases">
        <title>Clostridium innocuum, an unnegligible vancomycin-resistant pathogen causing extra-intestinal infections.</title>
        <authorList>
            <person name="Feng Y."/>
            <person name="Chiu C.-H."/>
        </authorList>
    </citation>
    <scope>NUCLEOTIDE SEQUENCE [LARGE SCALE GENOMIC DNA]</scope>
    <source>
        <strain evidence="2 4">AN88</strain>
    </source>
</reference>
<dbReference type="InterPro" id="IPR016181">
    <property type="entry name" value="Acyl_CoA_acyltransferase"/>
</dbReference>
<protein>
    <submittedName>
        <fullName evidence="3">GNAT family N-acetyltransferase</fullName>
    </submittedName>
    <submittedName>
        <fullName evidence="2">GNAT family acetyltransferase</fullName>
    </submittedName>
</protein>
<dbReference type="EMBL" id="JQIF01000017">
    <property type="protein sequence ID" value="KGJ54332.1"/>
    <property type="molecule type" value="Genomic_DNA"/>
</dbReference>
<dbReference type="PANTHER" id="PTHR20958">
    <property type="entry name" value="GLYCINE N-ACYLTRANSFERASE-LIKE PROTEIN"/>
    <property type="match status" value="1"/>
</dbReference>
<dbReference type="CDD" id="cd04301">
    <property type="entry name" value="NAT_SF"/>
    <property type="match status" value="1"/>
</dbReference>
<dbReference type="RefSeq" id="WP_002606708.1">
    <property type="nucleotide sequence ID" value="NZ_BAAACC010000014.1"/>
</dbReference>
<evidence type="ECO:0000313" key="3">
    <source>
        <dbReference type="EMBL" id="QJA00928.1"/>
    </source>
</evidence>
<dbReference type="PROSITE" id="PS51186">
    <property type="entry name" value="GNAT"/>
    <property type="match status" value="1"/>
</dbReference>
<dbReference type="GeneID" id="61923903"/>
<accession>A0A099IAZ2</accession>
<proteinExistence type="predicted"/>
<dbReference type="AlphaFoldDB" id="A0A099IAZ2"/>
<dbReference type="SUPFAM" id="SSF55729">
    <property type="entry name" value="Acyl-CoA N-acyltransferases (Nat)"/>
    <property type="match status" value="1"/>
</dbReference>
<dbReference type="InterPro" id="IPR000182">
    <property type="entry name" value="GNAT_dom"/>
</dbReference>
<dbReference type="GO" id="GO:0016747">
    <property type="term" value="F:acyltransferase activity, transferring groups other than amino-acyl groups"/>
    <property type="evidence" value="ECO:0007669"/>
    <property type="project" value="InterPro"/>
</dbReference>
<dbReference type="InterPro" id="IPR013653">
    <property type="entry name" value="GCN5-like_dom"/>
</dbReference>
<organism evidence="2 4">
    <name type="scientific">Clostridium innocuum</name>
    <dbReference type="NCBI Taxonomy" id="1522"/>
    <lineage>
        <taxon>Bacteria</taxon>
        <taxon>Bacillati</taxon>
        <taxon>Bacillota</taxon>
        <taxon>Clostridia</taxon>
        <taxon>Eubacteriales</taxon>
        <taxon>Clostridiaceae</taxon>
        <taxon>Clostridium</taxon>
    </lineage>
</organism>
<feature type="domain" description="N-acetyltransferase" evidence="1">
    <location>
        <begin position="107"/>
        <end position="231"/>
    </location>
</feature>